<keyword evidence="8" id="KW-0539">Nucleus</keyword>
<dbReference type="InterPro" id="IPR015947">
    <property type="entry name" value="PUA-like_sf"/>
</dbReference>
<sequence>MDGDSLRSDATRRAEDHLNALGDYLPTRSTSASEAPGSPESSGRRSPDWHFGANTELEQEFPVTANGDYSTTEEMSSSDGVASDTGAAGFDTALPASHSYLGAVEDLERNVSLLEHGHTCSLPLILLEGVVLMPGMSLPLRFCPGQAPLIEGILQAPEPYTRLLAVAGNHWRQGASHHFAPHHHRAREDGEGDSAVMACTAEVRQMRRERHGITFVAVGRQRAELLLKDGQSLCREVSSYQHTVRTWPLQIHCEPSRGTLPREVRAGGSFWQPWVHRLADPSALAEQAASLFSSLFPKAKAFQGDPEELAWWLSANLPLEHETRQAMLEAPCAASRLSTLCNIMRKQRCLCCSSCKIQVARISDVMAMSESGAAAVFLNPSGYLHDMVTLASTVNIIPMGLPETANSWFPGYAWTLSYCRGCRQHLGWKFTAIAPNHTHPASFWGLRRMALTENTAHRNEATSRGLQHADQLPDIVTGGGWVRGERRVGTWVLRDLIAQHLI</sequence>
<evidence type="ECO:0000256" key="3">
    <source>
        <dbReference type="ARBA" id="ARBA00005293"/>
    </source>
</evidence>
<comment type="caution">
    <text evidence="12">The sequence shown here is derived from an EMBL/GenBank/DDBJ whole genome shotgun (WGS) entry which is preliminary data.</text>
</comment>
<dbReference type="CDD" id="cd15777">
    <property type="entry name" value="CRBN_C_like"/>
    <property type="match status" value="1"/>
</dbReference>
<evidence type="ECO:0000256" key="2">
    <source>
        <dbReference type="ARBA" id="ARBA00004906"/>
    </source>
</evidence>
<dbReference type="PROSITE" id="PS51787">
    <property type="entry name" value="LON_N"/>
    <property type="match status" value="1"/>
</dbReference>
<evidence type="ECO:0000259" key="10">
    <source>
        <dbReference type="PROSITE" id="PS51787"/>
    </source>
</evidence>
<dbReference type="InterPro" id="IPR003111">
    <property type="entry name" value="Lon_prtase_N"/>
</dbReference>
<gene>
    <name evidence="12" type="ORF">WJX73_009938</name>
</gene>
<evidence type="ECO:0000256" key="5">
    <source>
        <dbReference type="ARBA" id="ARBA00022723"/>
    </source>
</evidence>
<evidence type="ECO:0000259" key="11">
    <source>
        <dbReference type="PROSITE" id="PS51788"/>
    </source>
</evidence>
<evidence type="ECO:0000256" key="4">
    <source>
        <dbReference type="ARBA" id="ARBA00014394"/>
    </source>
</evidence>
<dbReference type="InterPro" id="IPR034750">
    <property type="entry name" value="CULT"/>
</dbReference>
<dbReference type="SMART" id="SM00464">
    <property type="entry name" value="LON"/>
    <property type="match status" value="1"/>
</dbReference>
<dbReference type="Pfam" id="PF02190">
    <property type="entry name" value="LON_substr_bdg"/>
    <property type="match status" value="1"/>
</dbReference>
<evidence type="ECO:0000313" key="12">
    <source>
        <dbReference type="EMBL" id="KAK9808304.1"/>
    </source>
</evidence>
<feature type="region of interest" description="Disordered" evidence="9">
    <location>
        <begin position="1"/>
        <end position="62"/>
    </location>
</feature>
<evidence type="ECO:0000256" key="9">
    <source>
        <dbReference type="SAM" id="MobiDB-lite"/>
    </source>
</evidence>
<dbReference type="PROSITE" id="PS51788">
    <property type="entry name" value="CULT"/>
    <property type="match status" value="1"/>
</dbReference>
<protein>
    <recommendedName>
        <fullName evidence="4">Protein cereblon</fullName>
    </recommendedName>
</protein>
<comment type="pathway">
    <text evidence="2">Protein modification; protein ubiquitination.</text>
</comment>
<dbReference type="Proteomes" id="UP001465755">
    <property type="component" value="Unassembled WGS sequence"/>
</dbReference>
<feature type="compositionally biased region" description="Low complexity" evidence="9">
    <location>
        <begin position="31"/>
        <end position="41"/>
    </location>
</feature>
<evidence type="ECO:0000256" key="6">
    <source>
        <dbReference type="ARBA" id="ARBA00022786"/>
    </source>
</evidence>
<comment type="similarity">
    <text evidence="3">Belongs to the CRBN family.</text>
</comment>
<dbReference type="GO" id="GO:0046872">
    <property type="term" value="F:metal ion binding"/>
    <property type="evidence" value="ECO:0007669"/>
    <property type="project" value="UniProtKB-KW"/>
</dbReference>
<dbReference type="InterPro" id="IPR004910">
    <property type="entry name" value="Yippee/Mis18/Cereblon"/>
</dbReference>
<feature type="domain" description="CULT" evidence="11">
    <location>
        <begin position="347"/>
        <end position="455"/>
    </location>
</feature>
<comment type="subcellular location">
    <subcellularLocation>
        <location evidence="1">Nucleus</location>
    </subcellularLocation>
</comment>
<dbReference type="GO" id="GO:0005634">
    <property type="term" value="C:nucleus"/>
    <property type="evidence" value="ECO:0007669"/>
    <property type="project" value="UniProtKB-SubCell"/>
</dbReference>
<dbReference type="EMBL" id="JALJOQ010000025">
    <property type="protein sequence ID" value="KAK9808304.1"/>
    <property type="molecule type" value="Genomic_DNA"/>
</dbReference>
<dbReference type="FunFam" id="2.170.150.20:FF:000007">
    <property type="entry name" value="Protein cereblon"/>
    <property type="match status" value="1"/>
</dbReference>
<keyword evidence="13" id="KW-1185">Reference proteome</keyword>
<name>A0AAW1PK83_9CHLO</name>
<keyword evidence="7" id="KW-0862">Zinc</keyword>
<dbReference type="Gene3D" id="1.20.58.1480">
    <property type="match status" value="1"/>
</dbReference>
<proteinExistence type="inferred from homology"/>
<dbReference type="Pfam" id="PF03226">
    <property type="entry name" value="Yippee-Mis18"/>
    <property type="match status" value="1"/>
</dbReference>
<evidence type="ECO:0000313" key="13">
    <source>
        <dbReference type="Proteomes" id="UP001465755"/>
    </source>
</evidence>
<dbReference type="AlphaFoldDB" id="A0AAW1PK83"/>
<evidence type="ECO:0000256" key="1">
    <source>
        <dbReference type="ARBA" id="ARBA00004123"/>
    </source>
</evidence>
<dbReference type="Gene3D" id="2.30.130.40">
    <property type="entry name" value="LON domain-like"/>
    <property type="match status" value="1"/>
</dbReference>
<evidence type="ECO:0000256" key="7">
    <source>
        <dbReference type="ARBA" id="ARBA00022833"/>
    </source>
</evidence>
<organism evidence="12 13">
    <name type="scientific">Symbiochloris irregularis</name>
    <dbReference type="NCBI Taxonomy" id="706552"/>
    <lineage>
        <taxon>Eukaryota</taxon>
        <taxon>Viridiplantae</taxon>
        <taxon>Chlorophyta</taxon>
        <taxon>core chlorophytes</taxon>
        <taxon>Trebouxiophyceae</taxon>
        <taxon>Trebouxiales</taxon>
        <taxon>Trebouxiaceae</taxon>
        <taxon>Symbiochloris</taxon>
    </lineage>
</organism>
<keyword evidence="5" id="KW-0479">Metal-binding</keyword>
<feature type="compositionally biased region" description="Basic and acidic residues" evidence="9">
    <location>
        <begin position="1"/>
        <end position="18"/>
    </location>
</feature>
<dbReference type="InterPro" id="IPR046336">
    <property type="entry name" value="Lon_prtase_N_sf"/>
</dbReference>
<reference evidence="12 13" key="1">
    <citation type="journal article" date="2024" name="Nat. Commun.">
        <title>Phylogenomics reveals the evolutionary origins of lichenization in chlorophyte algae.</title>
        <authorList>
            <person name="Puginier C."/>
            <person name="Libourel C."/>
            <person name="Otte J."/>
            <person name="Skaloud P."/>
            <person name="Haon M."/>
            <person name="Grisel S."/>
            <person name="Petersen M."/>
            <person name="Berrin J.G."/>
            <person name="Delaux P.M."/>
            <person name="Dal Grande F."/>
            <person name="Keller J."/>
        </authorList>
    </citation>
    <scope>NUCLEOTIDE SEQUENCE [LARGE SCALE GENOMIC DNA]</scope>
    <source>
        <strain evidence="12 13">SAG 2036</strain>
    </source>
</reference>
<evidence type="ECO:0000256" key="8">
    <source>
        <dbReference type="ARBA" id="ARBA00023242"/>
    </source>
</evidence>
<dbReference type="SUPFAM" id="SSF88697">
    <property type="entry name" value="PUA domain-like"/>
    <property type="match status" value="1"/>
</dbReference>
<accession>A0AAW1PK83</accession>
<keyword evidence="6" id="KW-0833">Ubl conjugation pathway</keyword>
<dbReference type="Gene3D" id="2.170.150.20">
    <property type="entry name" value="Peptide methionine sulfoxide reductase"/>
    <property type="match status" value="1"/>
</dbReference>
<feature type="domain" description="Lon N-terminal" evidence="10">
    <location>
        <begin position="122"/>
        <end position="348"/>
    </location>
</feature>